<keyword evidence="2" id="KW-0418">Kinase</keyword>
<dbReference type="InterPro" id="IPR003593">
    <property type="entry name" value="AAA+_ATPase"/>
</dbReference>
<dbReference type="Pfam" id="PF00485">
    <property type="entry name" value="PRK"/>
    <property type="match status" value="1"/>
</dbReference>
<evidence type="ECO:0000313" key="3">
    <source>
        <dbReference type="Proteomes" id="UP000757103"/>
    </source>
</evidence>
<dbReference type="SUPFAM" id="SSF55186">
    <property type="entry name" value="ThrRS/AlaRS common domain"/>
    <property type="match status" value="1"/>
</dbReference>
<accession>A0A921MSW8</accession>
<gene>
    <name evidence="2" type="ORF">K8U91_08790</name>
</gene>
<dbReference type="Gene3D" id="3.30.980.10">
    <property type="entry name" value="Threonyl-trna Synthetase, Chain A, domain 2"/>
    <property type="match status" value="1"/>
</dbReference>
<dbReference type="FunFam" id="3.40.50.300:FF:001230">
    <property type="entry name" value="Phosphoribulokinase/uridine kinase family protein"/>
    <property type="match status" value="1"/>
</dbReference>
<dbReference type="CDD" id="cd02028">
    <property type="entry name" value="UMPK_like"/>
    <property type="match status" value="1"/>
</dbReference>
<dbReference type="SMART" id="SM00382">
    <property type="entry name" value="AAA"/>
    <property type="match status" value="1"/>
</dbReference>
<sequence length="557" mass="63868">MEREKFDIFCVNTGKSLRIDGGETLLEIYEMAKPQLAHRPLCAYVNNKTEELRYRVYGPKDIEFLDITHPSGMRTYVRSLCFVMYKAISDIVPGTRLRIEHSLSHGYYCLLDNPEALKPEAIARIKERMAQIIAADIPFKKIECHTADAIETFRQQGMFDKIELLQSTHQLYTQYHTLDGLADSYYSWLTPSTGYLQGFDLMKYNGGVLLVPPTPDDPTKPAPIEPQEKMLNAFKEYLTFNHIIGLSNIGDLNKAVESRRATDLIKVAEALHEKKISKIADDITRRYHEEGTRIVLISGPSSSGKTTFSKRLSIQLMTNLLKPVAISLDNYFVNREDTPRDETGDYDYESLYALDLDLFNKDLNRLLQGETVPMPTYNFESGSREYRGNTLTLDEGAVLILEGIHGLNPELTPQIKPHQKYRIYVSALTTISIDDHNWIPTADNRLLRRIIRDYKYRGASAQNTIARWGSVRRGEEKWIFPYQENADAMFNSSLLFELAVMKDYAQPILSAVPHDCHEYAEAHRLLRFLGYFLSINQREIPPTSLLREFLGGSSFKY</sequence>
<reference evidence="2" key="1">
    <citation type="journal article" date="2021" name="PeerJ">
        <title>Extensive microbial diversity within the chicken gut microbiome revealed by metagenomics and culture.</title>
        <authorList>
            <person name="Gilroy R."/>
            <person name="Ravi A."/>
            <person name="Getino M."/>
            <person name="Pursley I."/>
            <person name="Horton D.L."/>
            <person name="Alikhan N.F."/>
            <person name="Baker D."/>
            <person name="Gharbi K."/>
            <person name="Hall N."/>
            <person name="Watson M."/>
            <person name="Adriaenssens E.M."/>
            <person name="Foster-Nyarko E."/>
            <person name="Jarju S."/>
            <person name="Secka A."/>
            <person name="Antonio M."/>
            <person name="Oren A."/>
            <person name="Chaudhuri R.R."/>
            <person name="La Ragione R."/>
            <person name="Hildebrand F."/>
            <person name="Pallen M.J."/>
        </authorList>
    </citation>
    <scope>NUCLEOTIDE SEQUENCE</scope>
    <source>
        <strain evidence="2">CHK121-7720</strain>
    </source>
</reference>
<dbReference type="SUPFAM" id="SSF52540">
    <property type="entry name" value="P-loop containing nucleoside triphosphate hydrolases"/>
    <property type="match status" value="1"/>
</dbReference>
<name>A0A921MSW8_9BACT</name>
<dbReference type="GO" id="GO:0005524">
    <property type="term" value="F:ATP binding"/>
    <property type="evidence" value="ECO:0007669"/>
    <property type="project" value="InterPro"/>
</dbReference>
<dbReference type="AlphaFoldDB" id="A0A921MSW8"/>
<dbReference type="Gene3D" id="3.40.50.300">
    <property type="entry name" value="P-loop containing nucleotide triphosphate hydrolases"/>
    <property type="match status" value="1"/>
</dbReference>
<protein>
    <submittedName>
        <fullName evidence="2">Nucleoside kinase</fullName>
    </submittedName>
</protein>
<dbReference type="InterPro" id="IPR018163">
    <property type="entry name" value="Thr/Ala-tRNA-synth_IIc_edit"/>
</dbReference>
<dbReference type="Proteomes" id="UP000757103">
    <property type="component" value="Unassembled WGS sequence"/>
</dbReference>
<keyword evidence="2" id="KW-0808">Transferase</keyword>
<proteinExistence type="predicted"/>
<dbReference type="InterPro" id="IPR006083">
    <property type="entry name" value="PRK/URK"/>
</dbReference>
<feature type="domain" description="AAA+ ATPase" evidence="1">
    <location>
        <begin position="291"/>
        <end position="452"/>
    </location>
</feature>
<dbReference type="PANTHER" id="PTHR10285">
    <property type="entry name" value="URIDINE KINASE"/>
    <property type="match status" value="1"/>
</dbReference>
<evidence type="ECO:0000313" key="2">
    <source>
        <dbReference type="EMBL" id="HJG89546.1"/>
    </source>
</evidence>
<comment type="caution">
    <text evidence="2">The sequence shown here is derived from an EMBL/GenBank/DDBJ whole genome shotgun (WGS) entry which is preliminary data.</text>
</comment>
<evidence type="ECO:0000259" key="1">
    <source>
        <dbReference type="SMART" id="SM00382"/>
    </source>
</evidence>
<dbReference type="InterPro" id="IPR027417">
    <property type="entry name" value="P-loop_NTPase"/>
</dbReference>
<dbReference type="RefSeq" id="WP_273306590.1">
    <property type="nucleotide sequence ID" value="NZ_DYUD01000024.1"/>
</dbReference>
<reference evidence="2" key="2">
    <citation type="submission" date="2021-09" db="EMBL/GenBank/DDBJ databases">
        <authorList>
            <person name="Gilroy R."/>
        </authorList>
    </citation>
    <scope>NUCLEOTIDE SEQUENCE</scope>
    <source>
        <strain evidence="2">CHK121-7720</strain>
    </source>
</reference>
<organism evidence="2 3">
    <name type="scientific">Barnesiella viscericola</name>
    <dbReference type="NCBI Taxonomy" id="397865"/>
    <lineage>
        <taxon>Bacteria</taxon>
        <taxon>Pseudomonadati</taxon>
        <taxon>Bacteroidota</taxon>
        <taxon>Bacteroidia</taxon>
        <taxon>Bacteroidales</taxon>
        <taxon>Barnesiellaceae</taxon>
        <taxon>Barnesiella</taxon>
    </lineage>
</organism>
<dbReference type="EMBL" id="DYUD01000024">
    <property type="protein sequence ID" value="HJG89546.1"/>
    <property type="molecule type" value="Genomic_DNA"/>
</dbReference>
<dbReference type="GO" id="GO:0016301">
    <property type="term" value="F:kinase activity"/>
    <property type="evidence" value="ECO:0007669"/>
    <property type="project" value="UniProtKB-KW"/>
</dbReference>